<sequence length="970" mass="110602">MALLNPKQKLALLQLYSPEITRRLTPLYYASELSSALAELLDSNKFQELCLDCTTEVDFSEKLWEALMSSPMKHVLYETILNYLSTVDIDLHSMLCLVSEKDKRSQFSKVLSNVEQFWNFIDVDVSIAFLKKISCYNDVISALEKSWREDEDENTKKRVLLRTIPLFGYHAIYDLMRSIYDNSEGAAAFVNKLCPDFLRYYELIDKERNSPRGVITFCPVGLSVQDVINPETPFSKKYKFNLNYQDLPPASLDRDNVTTRLLKSIDDRVLFMTPNTIILDQQATTLRRFLNHQYEVFAARGSDNIPLRDVIAAKDVLVSTPQLIVNLLKSDESSESDDLVRTAFELTTFTMMVFDECHSTVKNSPYAVARGTLPMLYQDPTVLMRSYHRLNFSKRFKPGSKLPQIIGLTASLGVGGASNEVDAANHVVGLCACLDCTVISTVRRNVHQLQEFSPIVVDEVRFCNDESDSARLRFIQTICDFMDLFEEKLYELYGKHTTLTQSNPSATVGATEQNRPYAVYHSFSRAPADKLSQGYLNWVSNHLRRVVPETKFTEESAKTQAVEVLEILYDLYRTIEMYQDFSTAVAFGYLREQIEKKEKSLTDFSLRHWQDYSQKLAACQSPDSVLISELVNQLCANKDVDFRAIVFVRTRKGASILANLLNSHTDLISCNIRVETIAGLNNSGVDTTTKREQLEKLKRFRDGDTRVLVATSVADEGLDVAKCNLVIKYNYASNEIAHVQRRGRGRAENSRSILLTQNTKLKEQEEKNIVKERLMRRVLRAIEENRIDLVARVREAAEDLWLEIQREDDTESRRIAEQKSLGIVYSLLCSKCDETLCTSKDIKTRNSQYCVCNPSFWSKVRNEEICGDVREARYGAVAKLFCVRKNCQNLLGRVVCIEGTLMPVLSSSAFVLEFKEGGSGNTTRRTVRKWKEVLKDYFTPETIRNYDLAVMTEASNKPVISSAGVCFHFI</sequence>
<evidence type="ECO:0000256" key="5">
    <source>
        <dbReference type="ARBA" id="ARBA00022859"/>
    </source>
</evidence>
<dbReference type="STRING" id="53326.A0A016S3K1"/>
<evidence type="ECO:0000256" key="3">
    <source>
        <dbReference type="ARBA" id="ARBA00022741"/>
    </source>
</evidence>
<dbReference type="InterPro" id="IPR051363">
    <property type="entry name" value="RLR_Helicase"/>
</dbReference>
<comment type="similarity">
    <text evidence="1">Belongs to the helicase family. RLR subfamily.</text>
</comment>
<evidence type="ECO:0000313" key="10">
    <source>
        <dbReference type="EMBL" id="EYB85240.1"/>
    </source>
</evidence>
<evidence type="ECO:0000259" key="8">
    <source>
        <dbReference type="PROSITE" id="PS51194"/>
    </source>
</evidence>
<dbReference type="Pfam" id="PF00271">
    <property type="entry name" value="Helicase_C"/>
    <property type="match status" value="1"/>
</dbReference>
<keyword evidence="5" id="KW-0391">Immunity</keyword>
<keyword evidence="3" id="KW-0547">Nucleotide-binding</keyword>
<gene>
    <name evidence="10" type="primary">Acey_s0302.g1865</name>
    <name evidence="10" type="synonym">Acey-drh-1</name>
    <name evidence="10" type="ORF">Y032_0302g1865</name>
</gene>
<keyword evidence="11" id="KW-1185">Reference proteome</keyword>
<evidence type="ECO:0000256" key="1">
    <source>
        <dbReference type="ARBA" id="ARBA00006866"/>
    </source>
</evidence>
<dbReference type="InterPro" id="IPR001650">
    <property type="entry name" value="Helicase_C-like"/>
</dbReference>
<evidence type="ECO:0000256" key="6">
    <source>
        <dbReference type="ARBA" id="ARBA00049390"/>
    </source>
</evidence>
<evidence type="ECO:0000313" key="11">
    <source>
        <dbReference type="Proteomes" id="UP000024635"/>
    </source>
</evidence>
<feature type="domain" description="Helicase C-terminal" evidence="8">
    <location>
        <begin position="630"/>
        <end position="801"/>
    </location>
</feature>
<dbReference type="GO" id="GO:0005524">
    <property type="term" value="F:ATP binding"/>
    <property type="evidence" value="ECO:0007669"/>
    <property type="project" value="UniProtKB-KW"/>
</dbReference>
<proteinExistence type="inferred from homology"/>
<comment type="caution">
    <text evidence="10">The sequence shown here is derived from an EMBL/GenBank/DDBJ whole genome shotgun (WGS) entry which is preliminary data.</text>
</comment>
<dbReference type="Pfam" id="PF11648">
    <property type="entry name" value="RIG-I_C-RD"/>
    <property type="match status" value="1"/>
</dbReference>
<dbReference type="Gene3D" id="2.170.150.30">
    <property type="entry name" value="RIG-I-like receptor, C-terminal regulatory domain"/>
    <property type="match status" value="1"/>
</dbReference>
<dbReference type="GO" id="GO:0003676">
    <property type="term" value="F:nucleic acid binding"/>
    <property type="evidence" value="ECO:0007669"/>
    <property type="project" value="InterPro"/>
</dbReference>
<dbReference type="GO" id="GO:0005737">
    <property type="term" value="C:cytoplasm"/>
    <property type="evidence" value="ECO:0007669"/>
    <property type="project" value="TreeGrafter"/>
</dbReference>
<evidence type="ECO:0000256" key="4">
    <source>
        <dbReference type="ARBA" id="ARBA00022840"/>
    </source>
</evidence>
<evidence type="ECO:0000256" key="2">
    <source>
        <dbReference type="ARBA" id="ARBA00022588"/>
    </source>
</evidence>
<dbReference type="InterPro" id="IPR011545">
    <property type="entry name" value="DEAD/DEAH_box_helicase_dom"/>
</dbReference>
<dbReference type="GO" id="GO:0003724">
    <property type="term" value="F:RNA helicase activity"/>
    <property type="evidence" value="ECO:0007669"/>
    <property type="project" value="UniProtKB-EC"/>
</dbReference>
<dbReference type="PROSITE" id="PS51192">
    <property type="entry name" value="HELICASE_ATP_BIND_1"/>
    <property type="match status" value="1"/>
</dbReference>
<comment type="catalytic activity">
    <reaction evidence="6">
        <text>ATP + H2O = ADP + phosphate + H(+)</text>
        <dbReference type="Rhea" id="RHEA:13065"/>
        <dbReference type="ChEBI" id="CHEBI:15377"/>
        <dbReference type="ChEBI" id="CHEBI:15378"/>
        <dbReference type="ChEBI" id="CHEBI:30616"/>
        <dbReference type="ChEBI" id="CHEBI:43474"/>
        <dbReference type="ChEBI" id="CHEBI:456216"/>
        <dbReference type="EC" id="3.6.4.13"/>
    </reaction>
    <physiologicalReaction direction="left-to-right" evidence="6">
        <dbReference type="Rhea" id="RHEA:13066"/>
    </physiologicalReaction>
</comment>
<keyword evidence="2" id="KW-0399">Innate immunity</keyword>
<dbReference type="PANTHER" id="PTHR14074">
    <property type="entry name" value="HELICASE WITH DEATH DOMAIN-RELATED"/>
    <property type="match status" value="1"/>
</dbReference>
<dbReference type="PROSITE" id="PS51194">
    <property type="entry name" value="HELICASE_CTER"/>
    <property type="match status" value="1"/>
</dbReference>
<dbReference type="SMART" id="SM00487">
    <property type="entry name" value="DEXDc"/>
    <property type="match status" value="1"/>
</dbReference>
<dbReference type="Gene3D" id="3.40.50.300">
    <property type="entry name" value="P-loop containing nucleotide triphosphate hydrolases"/>
    <property type="match status" value="2"/>
</dbReference>
<name>A0A016S3K1_9BILA</name>
<dbReference type="EMBL" id="JARK01001638">
    <property type="protein sequence ID" value="EYB85240.1"/>
    <property type="molecule type" value="Genomic_DNA"/>
</dbReference>
<reference evidence="11" key="1">
    <citation type="journal article" date="2015" name="Nat. Genet.">
        <title>The genome and transcriptome of the zoonotic hookworm Ancylostoma ceylanicum identify infection-specific gene families.</title>
        <authorList>
            <person name="Schwarz E.M."/>
            <person name="Hu Y."/>
            <person name="Antoshechkin I."/>
            <person name="Miller M.M."/>
            <person name="Sternberg P.W."/>
            <person name="Aroian R.V."/>
        </authorList>
    </citation>
    <scope>NUCLEOTIDE SEQUENCE</scope>
    <source>
        <strain evidence="11">HY135</strain>
    </source>
</reference>
<dbReference type="SMART" id="SM00490">
    <property type="entry name" value="HELICc"/>
    <property type="match status" value="1"/>
</dbReference>
<dbReference type="InterPro" id="IPR038557">
    <property type="entry name" value="RLR_C_sf"/>
</dbReference>
<evidence type="ECO:0000259" key="7">
    <source>
        <dbReference type="PROSITE" id="PS51192"/>
    </source>
</evidence>
<keyword evidence="4" id="KW-0067">ATP-binding</keyword>
<dbReference type="Pfam" id="PF00270">
    <property type="entry name" value="DEAD"/>
    <property type="match status" value="1"/>
</dbReference>
<evidence type="ECO:0000259" key="9">
    <source>
        <dbReference type="PROSITE" id="PS51789"/>
    </source>
</evidence>
<accession>A0A016S3K1</accession>
<protein>
    <recommendedName>
        <fullName evidence="12">RNA helicase</fullName>
    </recommendedName>
</protein>
<dbReference type="Gene3D" id="1.20.1320.30">
    <property type="match status" value="1"/>
</dbReference>
<dbReference type="InterPro" id="IPR014001">
    <property type="entry name" value="Helicase_ATP-bd"/>
</dbReference>
<organism evidence="10 11">
    <name type="scientific">Ancylostoma ceylanicum</name>
    <dbReference type="NCBI Taxonomy" id="53326"/>
    <lineage>
        <taxon>Eukaryota</taxon>
        <taxon>Metazoa</taxon>
        <taxon>Ecdysozoa</taxon>
        <taxon>Nematoda</taxon>
        <taxon>Chromadorea</taxon>
        <taxon>Rhabditida</taxon>
        <taxon>Rhabditina</taxon>
        <taxon>Rhabditomorpha</taxon>
        <taxon>Strongyloidea</taxon>
        <taxon>Ancylostomatidae</taxon>
        <taxon>Ancylostomatinae</taxon>
        <taxon>Ancylostoma</taxon>
    </lineage>
</organism>
<dbReference type="PROSITE" id="PS51789">
    <property type="entry name" value="RLR_CTR"/>
    <property type="match status" value="1"/>
</dbReference>
<dbReference type="PANTHER" id="PTHR14074:SF29">
    <property type="entry name" value="DICER-RELATED HELICASE"/>
    <property type="match status" value="1"/>
</dbReference>
<dbReference type="Proteomes" id="UP000024635">
    <property type="component" value="Unassembled WGS sequence"/>
</dbReference>
<dbReference type="GO" id="GO:0045087">
    <property type="term" value="P:innate immune response"/>
    <property type="evidence" value="ECO:0007669"/>
    <property type="project" value="UniProtKB-KW"/>
</dbReference>
<feature type="domain" description="RLR CTR" evidence="9">
    <location>
        <begin position="815"/>
        <end position="947"/>
    </location>
</feature>
<dbReference type="SUPFAM" id="SSF52540">
    <property type="entry name" value="P-loop containing nucleoside triphosphate hydrolases"/>
    <property type="match status" value="1"/>
</dbReference>
<feature type="domain" description="Helicase ATP-binding" evidence="7">
    <location>
        <begin position="268"/>
        <end position="430"/>
    </location>
</feature>
<dbReference type="AlphaFoldDB" id="A0A016S3K1"/>
<dbReference type="OrthoDB" id="416741at2759"/>
<dbReference type="InterPro" id="IPR027417">
    <property type="entry name" value="P-loop_NTPase"/>
</dbReference>
<dbReference type="InterPro" id="IPR021673">
    <property type="entry name" value="RLR_CTR"/>
</dbReference>
<evidence type="ECO:0008006" key="12">
    <source>
        <dbReference type="Google" id="ProtNLM"/>
    </source>
</evidence>